<proteinExistence type="predicted"/>
<comment type="subcellular location">
    <subcellularLocation>
        <location evidence="1">Membrane</location>
        <topology evidence="1">Multi-pass membrane protein</topology>
    </subcellularLocation>
</comment>
<dbReference type="InterPro" id="IPR011527">
    <property type="entry name" value="ABC1_TM_dom"/>
</dbReference>
<dbReference type="Gene3D" id="3.40.50.300">
    <property type="entry name" value="P-loop containing nucleotide triphosphate hydrolases"/>
    <property type="match status" value="1"/>
</dbReference>
<comment type="caution">
    <text evidence="11">The sequence shown here is derived from an EMBL/GenBank/DDBJ whole genome shotgun (WGS) entry which is preliminary data.</text>
</comment>
<accession>A0AAN7IBN8</accession>
<organism evidence="11 12">
    <name type="scientific">Quercus rubra</name>
    <name type="common">Northern red oak</name>
    <name type="synonym">Quercus borealis</name>
    <dbReference type="NCBI Taxonomy" id="3512"/>
    <lineage>
        <taxon>Eukaryota</taxon>
        <taxon>Viridiplantae</taxon>
        <taxon>Streptophyta</taxon>
        <taxon>Embryophyta</taxon>
        <taxon>Tracheophyta</taxon>
        <taxon>Spermatophyta</taxon>
        <taxon>Magnoliopsida</taxon>
        <taxon>eudicotyledons</taxon>
        <taxon>Gunneridae</taxon>
        <taxon>Pentapetalae</taxon>
        <taxon>rosids</taxon>
        <taxon>fabids</taxon>
        <taxon>Fagales</taxon>
        <taxon>Fagaceae</taxon>
        <taxon>Quercus</taxon>
    </lineage>
</organism>
<keyword evidence="4" id="KW-0547">Nucleotide-binding</keyword>
<evidence type="ECO:0000313" key="11">
    <source>
        <dbReference type="EMBL" id="KAK4567981.1"/>
    </source>
</evidence>
<dbReference type="Pfam" id="PF00664">
    <property type="entry name" value="ABC_membrane"/>
    <property type="match status" value="2"/>
</dbReference>
<evidence type="ECO:0000256" key="1">
    <source>
        <dbReference type="ARBA" id="ARBA00004141"/>
    </source>
</evidence>
<keyword evidence="2" id="KW-0813">Transport</keyword>
<dbReference type="Proteomes" id="UP001324115">
    <property type="component" value="Unassembled WGS sequence"/>
</dbReference>
<dbReference type="PROSITE" id="PS50929">
    <property type="entry name" value="ABC_TM1F"/>
    <property type="match status" value="1"/>
</dbReference>
<dbReference type="InterPro" id="IPR039421">
    <property type="entry name" value="Type_1_exporter"/>
</dbReference>
<evidence type="ECO:0000256" key="5">
    <source>
        <dbReference type="ARBA" id="ARBA00022840"/>
    </source>
</evidence>
<feature type="transmembrane region" description="Helical" evidence="9">
    <location>
        <begin position="109"/>
        <end position="130"/>
    </location>
</feature>
<feature type="domain" description="ABC transmembrane type-1" evidence="10">
    <location>
        <begin position="63"/>
        <end position="332"/>
    </location>
</feature>
<evidence type="ECO:0000256" key="8">
    <source>
        <dbReference type="SAM" id="MobiDB-lite"/>
    </source>
</evidence>
<gene>
    <name evidence="11" type="ORF">RGQ29_003657</name>
</gene>
<dbReference type="GO" id="GO:0090374">
    <property type="term" value="P:oligopeptide export from mitochondrion"/>
    <property type="evidence" value="ECO:0007669"/>
    <property type="project" value="TreeGrafter"/>
</dbReference>
<feature type="transmembrane region" description="Helical" evidence="9">
    <location>
        <begin position="271"/>
        <end position="297"/>
    </location>
</feature>
<dbReference type="PANTHER" id="PTHR43394">
    <property type="entry name" value="ATP-DEPENDENT PERMEASE MDL1, MITOCHONDRIAL"/>
    <property type="match status" value="1"/>
</dbReference>
<protein>
    <recommendedName>
        <fullName evidence="10">ABC transmembrane type-1 domain-containing protein</fullName>
    </recommendedName>
</protein>
<evidence type="ECO:0000256" key="7">
    <source>
        <dbReference type="ARBA" id="ARBA00023136"/>
    </source>
</evidence>
<keyword evidence="7 9" id="KW-0472">Membrane</keyword>
<dbReference type="InterPro" id="IPR027417">
    <property type="entry name" value="P-loop_NTPase"/>
</dbReference>
<feature type="transmembrane region" description="Helical" evidence="9">
    <location>
        <begin position="54"/>
        <end position="74"/>
    </location>
</feature>
<dbReference type="GO" id="GO:0005524">
    <property type="term" value="F:ATP binding"/>
    <property type="evidence" value="ECO:0007669"/>
    <property type="project" value="UniProtKB-KW"/>
</dbReference>
<dbReference type="EMBL" id="JAXUIC010000010">
    <property type="protein sequence ID" value="KAK4567981.1"/>
    <property type="molecule type" value="Genomic_DNA"/>
</dbReference>
<keyword evidence="5" id="KW-0067">ATP-binding</keyword>
<feature type="region of interest" description="Disordered" evidence="8">
    <location>
        <begin position="1"/>
        <end position="24"/>
    </location>
</feature>
<evidence type="ECO:0000256" key="6">
    <source>
        <dbReference type="ARBA" id="ARBA00022989"/>
    </source>
</evidence>
<evidence type="ECO:0000313" key="12">
    <source>
        <dbReference type="Proteomes" id="UP001324115"/>
    </source>
</evidence>
<keyword evidence="3 9" id="KW-0812">Transmembrane</keyword>
<dbReference type="SUPFAM" id="SSF90123">
    <property type="entry name" value="ABC transporter transmembrane region"/>
    <property type="match status" value="1"/>
</dbReference>
<name>A0AAN7IBN8_QUERU</name>
<feature type="transmembrane region" description="Helical" evidence="9">
    <location>
        <begin position="309"/>
        <end position="331"/>
    </location>
</feature>
<dbReference type="SUPFAM" id="SSF52540">
    <property type="entry name" value="P-loop containing nucleoside triphosphate hydrolases"/>
    <property type="match status" value="1"/>
</dbReference>
<sequence length="411" mass="43798">MESDERGPLLERGQGRMRNDASTDRQLTDLEHGDAIPAANVGFFRVISLEKPDAGRLIIATYALLIASTTSLLIPKFGGKIIDIVSGDIKTLEQKAEAYDAVKNTIVEIFLIIIVGAISSALRTWFFSSASERVVAQLRKNLLVTLFTRLSEDTQIIKSAATTSLSEALRSLAAAFIGLSFMFATSWKLTLFVLAVVPALSVAVCKFGLFLTVLSSKTQAAAAEASSIAEESFGAIRTVRSFAQEGYGITCYSEKVRETFKLGLQQAKVSGLFIGGLNAASSLSVIIGVIFGANMTITGSLTMGTLTSFILYSFTVGSAVYGLSGLSTVVMKAVGASRRVFQLLDLVSPKPMSGNKCPLGDQDGELELDDVWFAYPSRPNHMILKGVTLKLQPGSKVALVGPSDGGKVIVL</sequence>
<dbReference type="InterPro" id="IPR036640">
    <property type="entry name" value="ABC1_TM_sf"/>
</dbReference>
<evidence type="ECO:0000256" key="2">
    <source>
        <dbReference type="ARBA" id="ARBA00022448"/>
    </source>
</evidence>
<dbReference type="Gene3D" id="1.20.1560.10">
    <property type="entry name" value="ABC transporter type 1, transmembrane domain"/>
    <property type="match status" value="1"/>
</dbReference>
<keyword evidence="12" id="KW-1185">Reference proteome</keyword>
<evidence type="ECO:0000256" key="9">
    <source>
        <dbReference type="SAM" id="Phobius"/>
    </source>
</evidence>
<dbReference type="FunFam" id="1.20.1560.10:FF:000058">
    <property type="entry name" value="ABC transporter B family member 25"/>
    <property type="match status" value="1"/>
</dbReference>
<dbReference type="AlphaFoldDB" id="A0AAN7IBN8"/>
<feature type="transmembrane region" description="Helical" evidence="9">
    <location>
        <begin position="191"/>
        <end position="214"/>
    </location>
</feature>
<dbReference type="GO" id="GO:0005743">
    <property type="term" value="C:mitochondrial inner membrane"/>
    <property type="evidence" value="ECO:0007669"/>
    <property type="project" value="TreeGrafter"/>
</dbReference>
<reference evidence="11 12" key="1">
    <citation type="journal article" date="2023" name="G3 (Bethesda)">
        <title>A haplotype-resolved chromosome-scale genome for Quercus rubra L. provides insights into the genetics of adaptive traits for red oak species.</title>
        <authorList>
            <person name="Kapoor B."/>
            <person name="Jenkins J."/>
            <person name="Schmutz J."/>
            <person name="Zhebentyayeva T."/>
            <person name="Kuelheim C."/>
            <person name="Coggeshall M."/>
            <person name="Heim C."/>
            <person name="Lasky J.R."/>
            <person name="Leites L."/>
            <person name="Islam-Faridi N."/>
            <person name="Romero-Severson J."/>
            <person name="DeLeo V.L."/>
            <person name="Lucas S.M."/>
            <person name="Lazic D."/>
            <person name="Gailing O."/>
            <person name="Carlson J."/>
            <person name="Staton M."/>
        </authorList>
    </citation>
    <scope>NUCLEOTIDE SEQUENCE [LARGE SCALE GENOMIC DNA]</scope>
    <source>
        <strain evidence="11">Pseudo-F2</strain>
    </source>
</reference>
<keyword evidence="6 9" id="KW-1133">Transmembrane helix</keyword>
<evidence type="ECO:0000256" key="4">
    <source>
        <dbReference type="ARBA" id="ARBA00022741"/>
    </source>
</evidence>
<evidence type="ECO:0000259" key="10">
    <source>
        <dbReference type="PROSITE" id="PS50929"/>
    </source>
</evidence>
<evidence type="ECO:0000256" key="3">
    <source>
        <dbReference type="ARBA" id="ARBA00022692"/>
    </source>
</evidence>
<dbReference type="GO" id="GO:0015421">
    <property type="term" value="F:ABC-type oligopeptide transporter activity"/>
    <property type="evidence" value="ECO:0007669"/>
    <property type="project" value="TreeGrafter"/>
</dbReference>
<dbReference type="PANTHER" id="PTHR43394:SF1">
    <property type="entry name" value="ATP-BINDING CASSETTE SUB-FAMILY B MEMBER 10, MITOCHONDRIAL"/>
    <property type="match status" value="1"/>
</dbReference>